<dbReference type="GO" id="GO:0000139">
    <property type="term" value="C:Golgi membrane"/>
    <property type="evidence" value="ECO:0007669"/>
    <property type="project" value="UniProtKB-SubCell"/>
</dbReference>
<dbReference type="Pfam" id="PF09801">
    <property type="entry name" value="SYS1"/>
    <property type="match status" value="1"/>
</dbReference>
<evidence type="ECO:0000256" key="8">
    <source>
        <dbReference type="ARBA" id="ARBA00022927"/>
    </source>
</evidence>
<evidence type="ECO:0000313" key="16">
    <source>
        <dbReference type="Proteomes" id="UP000239899"/>
    </source>
</evidence>
<dbReference type="InterPro" id="IPR019185">
    <property type="entry name" value="Integral_membrane_SYS1-rel"/>
</dbReference>
<evidence type="ECO:0000256" key="7">
    <source>
        <dbReference type="ARBA" id="ARBA00022833"/>
    </source>
</evidence>
<evidence type="ECO:0000256" key="4">
    <source>
        <dbReference type="ARBA" id="ARBA00022692"/>
    </source>
</evidence>
<feature type="transmembrane region" description="Helical" evidence="13">
    <location>
        <begin position="66"/>
        <end position="88"/>
    </location>
</feature>
<keyword evidence="9 13" id="KW-1133">Transmembrane helix</keyword>
<feature type="domain" description="MYND-type" evidence="14">
    <location>
        <begin position="773"/>
        <end position="822"/>
    </location>
</feature>
<keyword evidence="6 12" id="KW-0863">Zinc-finger</keyword>
<feature type="transmembrane region" description="Helical" evidence="13">
    <location>
        <begin position="36"/>
        <end position="54"/>
    </location>
</feature>
<dbReference type="GO" id="GO:0006895">
    <property type="term" value="P:Golgi to endosome transport"/>
    <property type="evidence" value="ECO:0007669"/>
    <property type="project" value="TreeGrafter"/>
</dbReference>
<evidence type="ECO:0000256" key="9">
    <source>
        <dbReference type="ARBA" id="ARBA00022989"/>
    </source>
</evidence>
<reference evidence="15 16" key="1">
    <citation type="journal article" date="2018" name="Plant J.">
        <title>Genome sequences of Chlorella sorokiniana UTEX 1602 and Micractinium conductrix SAG 241.80: implications to maltose excretion by a green alga.</title>
        <authorList>
            <person name="Arriola M.B."/>
            <person name="Velmurugan N."/>
            <person name="Zhang Y."/>
            <person name="Plunkett M.H."/>
            <person name="Hondzo H."/>
            <person name="Barney B.M."/>
        </authorList>
    </citation>
    <scope>NUCLEOTIDE SEQUENCE [LARGE SCALE GENOMIC DNA]</scope>
    <source>
        <strain evidence="16">UTEX 1602</strain>
    </source>
</reference>
<evidence type="ECO:0000256" key="1">
    <source>
        <dbReference type="ARBA" id="ARBA00004653"/>
    </source>
</evidence>
<dbReference type="SUPFAM" id="SSF144232">
    <property type="entry name" value="HIT/MYND zinc finger-like"/>
    <property type="match status" value="1"/>
</dbReference>
<dbReference type="GO" id="GO:0005802">
    <property type="term" value="C:trans-Golgi network"/>
    <property type="evidence" value="ECO:0007669"/>
    <property type="project" value="TreeGrafter"/>
</dbReference>
<protein>
    <submittedName>
        <fullName evidence="15">SYS1-like protein</fullName>
    </submittedName>
</protein>
<keyword evidence="8" id="KW-0653">Protein transport</keyword>
<dbReference type="GO" id="GO:0043001">
    <property type="term" value="P:Golgi to plasma membrane protein transport"/>
    <property type="evidence" value="ECO:0007669"/>
    <property type="project" value="TreeGrafter"/>
</dbReference>
<dbReference type="GO" id="GO:0005829">
    <property type="term" value="C:cytosol"/>
    <property type="evidence" value="ECO:0007669"/>
    <property type="project" value="GOC"/>
</dbReference>
<dbReference type="Pfam" id="PF01753">
    <property type="entry name" value="zf-MYND"/>
    <property type="match status" value="1"/>
</dbReference>
<dbReference type="PROSITE" id="PS01360">
    <property type="entry name" value="ZF_MYND_1"/>
    <property type="match status" value="1"/>
</dbReference>
<evidence type="ECO:0000256" key="5">
    <source>
        <dbReference type="ARBA" id="ARBA00022723"/>
    </source>
</evidence>
<evidence type="ECO:0000256" key="6">
    <source>
        <dbReference type="ARBA" id="ARBA00022771"/>
    </source>
</evidence>
<evidence type="ECO:0000256" key="3">
    <source>
        <dbReference type="ARBA" id="ARBA00022448"/>
    </source>
</evidence>
<dbReference type="GO" id="GO:0034067">
    <property type="term" value="P:protein localization to Golgi apparatus"/>
    <property type="evidence" value="ECO:0007669"/>
    <property type="project" value="TreeGrafter"/>
</dbReference>
<evidence type="ECO:0000259" key="14">
    <source>
        <dbReference type="PROSITE" id="PS50865"/>
    </source>
</evidence>
<dbReference type="InterPro" id="IPR002893">
    <property type="entry name" value="Znf_MYND"/>
</dbReference>
<organism evidence="15 16">
    <name type="scientific">Chlorella sorokiniana</name>
    <name type="common">Freshwater green alga</name>
    <dbReference type="NCBI Taxonomy" id="3076"/>
    <lineage>
        <taxon>Eukaryota</taxon>
        <taxon>Viridiplantae</taxon>
        <taxon>Chlorophyta</taxon>
        <taxon>core chlorophytes</taxon>
        <taxon>Trebouxiophyceae</taxon>
        <taxon>Chlorellales</taxon>
        <taxon>Chlorellaceae</taxon>
        <taxon>Chlorella clade</taxon>
        <taxon>Chlorella</taxon>
    </lineage>
</organism>
<dbReference type="Gene3D" id="6.10.140.2220">
    <property type="match status" value="1"/>
</dbReference>
<dbReference type="PROSITE" id="PS50865">
    <property type="entry name" value="ZF_MYND_2"/>
    <property type="match status" value="1"/>
</dbReference>
<evidence type="ECO:0000256" key="2">
    <source>
        <dbReference type="ARBA" id="ARBA00008160"/>
    </source>
</evidence>
<keyword evidence="10" id="KW-0333">Golgi apparatus</keyword>
<evidence type="ECO:0000256" key="11">
    <source>
        <dbReference type="ARBA" id="ARBA00023136"/>
    </source>
</evidence>
<evidence type="ECO:0000313" key="15">
    <source>
        <dbReference type="EMBL" id="PRW58171.1"/>
    </source>
</evidence>
<feature type="transmembrane region" description="Helical" evidence="13">
    <location>
        <begin position="95"/>
        <end position="115"/>
    </location>
</feature>
<gene>
    <name evidence="15" type="ORF">C2E21_2875</name>
</gene>
<comment type="similarity">
    <text evidence="2">Belongs to the SYS1 family.</text>
</comment>
<evidence type="ECO:0000256" key="10">
    <source>
        <dbReference type="ARBA" id="ARBA00023034"/>
    </source>
</evidence>
<accession>A0A2P6TVT4</accession>
<keyword evidence="16" id="KW-1185">Reference proteome</keyword>
<dbReference type="EMBL" id="LHPG02000005">
    <property type="protein sequence ID" value="PRW58171.1"/>
    <property type="molecule type" value="Genomic_DNA"/>
</dbReference>
<keyword evidence="5" id="KW-0479">Metal-binding</keyword>
<keyword evidence="3" id="KW-0813">Transport</keyword>
<comment type="subcellular location">
    <subcellularLocation>
        <location evidence="1">Golgi apparatus membrane</location>
        <topology evidence="1">Multi-pass membrane protein</topology>
    </subcellularLocation>
</comment>
<sequence length="836" mass="88482">MSSGGVLFGRDAWDPVTIIAQIVAVQCLYYLSLALLFKLIVAPYVPALSLFHFFDWRWVSFSSFRGWMVSVATFTNALLAAVYLRLIVQRAKKCLDFAGTLMLLHLLAVTCFSGFPKRLPWWALHGTNVAVTALLGALQALDELRRLFAAPAGDIGTTLRLLALAVEVHNGLRSGAIQCTKELARKASSLATQLSRLDEVLCPLLSATQAPDASFANRPLRAQLSAACFTLSLAAGIVSSKETRPAASELQAVTDACKIVLRSGAALLEREAAELRSRGTAGHLLPGSAGPTEGKILAEAAAVQLAALVVCITVASSGGQLAQFTSRVAQPAELVRSLAAVARAFSTAGPAMLPVTAAAASSNVGPDCHNLYNVVVATLAGPALVASLQDSAAMADWAAAATAVLPLLPLLSQWHAQWAGNNRASAAEQQGPASLFGALFTNVVYNGRLVILEWLESGEAERPQPLPLVKQLFQLHSHTCRLLNAVVAGRCQMLLPAVASTRSWSALLDSLNLQYSLANKVLSTCQEQTPKQYARAHAASHITALTVAAAELGSQFVVQQDVTSLMHALMEACIAFPLVLQLGWLPLGQQAVQALHRGTPNDWVGRAEWLRQLCVMAAEQPQLGATLASSGLLELALAEARAMLASQDVDIMGECCFRVKHLRAVWYNAIDALLNAGGQLLHRLQADPATAGTAAVEQLQTAHAALDAANEGVYRGMPPQVRQLTLPVENLDSLSQTATALGVSMQQCWEQCGEAAQARVEIAQAAAARSCACLACCTFVGGGPAAGEGKGRKRCSGCHTAWYCSAECQQRAWKVEGHRQACKALAAARAARKQGS</sequence>
<dbReference type="OrthoDB" id="542931at2759"/>
<dbReference type="AlphaFoldDB" id="A0A2P6TVT4"/>
<dbReference type="Proteomes" id="UP000239899">
    <property type="component" value="Unassembled WGS sequence"/>
</dbReference>
<proteinExistence type="inferred from homology"/>
<keyword evidence="4 13" id="KW-0812">Transmembrane</keyword>
<keyword evidence="11 13" id="KW-0472">Membrane</keyword>
<dbReference type="STRING" id="3076.A0A2P6TVT4"/>
<evidence type="ECO:0000256" key="13">
    <source>
        <dbReference type="SAM" id="Phobius"/>
    </source>
</evidence>
<dbReference type="PANTHER" id="PTHR12952">
    <property type="entry name" value="SYS1"/>
    <property type="match status" value="1"/>
</dbReference>
<dbReference type="GO" id="GO:0008270">
    <property type="term" value="F:zinc ion binding"/>
    <property type="evidence" value="ECO:0007669"/>
    <property type="project" value="UniProtKB-KW"/>
</dbReference>
<comment type="caution">
    <text evidence="15">The sequence shown here is derived from an EMBL/GenBank/DDBJ whole genome shotgun (WGS) entry which is preliminary data.</text>
</comment>
<name>A0A2P6TVT4_CHLSO</name>
<evidence type="ECO:0000256" key="12">
    <source>
        <dbReference type="PROSITE-ProRule" id="PRU00134"/>
    </source>
</evidence>
<keyword evidence="7" id="KW-0862">Zinc</keyword>
<dbReference type="PANTHER" id="PTHR12952:SF0">
    <property type="entry name" value="PROTEIN SYS1 HOMOLOG"/>
    <property type="match status" value="1"/>
</dbReference>